<dbReference type="Proteomes" id="UP001057498">
    <property type="component" value="Chromosome"/>
</dbReference>
<reference evidence="2" key="1">
    <citation type="submission" date="2022-04" db="EMBL/GenBank/DDBJ databases">
        <title>Whole genome sequence of Sphaerotilus sp. FB-5.</title>
        <authorList>
            <person name="Takeda M."/>
            <person name="Narihara S."/>
            <person name="Akimoto M."/>
            <person name="Akimoto R."/>
            <person name="Nishiyashiki S."/>
            <person name="Murakami T."/>
        </authorList>
    </citation>
    <scope>NUCLEOTIDE SEQUENCE</scope>
    <source>
        <strain evidence="2">FB-5</strain>
    </source>
</reference>
<evidence type="ECO:0000313" key="2">
    <source>
        <dbReference type="EMBL" id="BDI05492.1"/>
    </source>
</evidence>
<gene>
    <name evidence="2" type="ORF">CATMQ487_24620</name>
</gene>
<name>A0ABN6PMK3_9BURK</name>
<feature type="region of interest" description="Disordered" evidence="1">
    <location>
        <begin position="1"/>
        <end position="29"/>
    </location>
</feature>
<evidence type="ECO:0000313" key="3">
    <source>
        <dbReference type="Proteomes" id="UP001057498"/>
    </source>
</evidence>
<organism evidence="2 3">
    <name type="scientific">Sphaerotilus microaerophilus</name>
    <dbReference type="NCBI Taxonomy" id="2914710"/>
    <lineage>
        <taxon>Bacteria</taxon>
        <taxon>Pseudomonadati</taxon>
        <taxon>Pseudomonadota</taxon>
        <taxon>Betaproteobacteria</taxon>
        <taxon>Burkholderiales</taxon>
        <taxon>Sphaerotilaceae</taxon>
        <taxon>Sphaerotilus</taxon>
    </lineage>
</organism>
<keyword evidence="3" id="KW-1185">Reference proteome</keyword>
<accession>A0ABN6PMK3</accession>
<protein>
    <submittedName>
        <fullName evidence="2">Uncharacterized protein</fullName>
    </submittedName>
</protein>
<evidence type="ECO:0000256" key="1">
    <source>
        <dbReference type="SAM" id="MobiDB-lite"/>
    </source>
</evidence>
<feature type="compositionally biased region" description="Basic and acidic residues" evidence="1">
    <location>
        <begin position="1"/>
        <end position="10"/>
    </location>
</feature>
<dbReference type="EMBL" id="AP025730">
    <property type="protein sequence ID" value="BDI05492.1"/>
    <property type="molecule type" value="Genomic_DNA"/>
</dbReference>
<sequence length="61" mass="6136">MARSTDRPPRPESNTPMQAGRVGQGGAGVMGKSVEGAVVAENSRRLSLAAGICGSASIPLK</sequence>
<proteinExistence type="predicted"/>